<proteinExistence type="predicted"/>
<reference evidence="1" key="1">
    <citation type="submission" date="2020-05" db="EMBL/GenBank/DDBJ databases">
        <authorList>
            <person name="Chiriac C."/>
            <person name="Salcher M."/>
            <person name="Ghai R."/>
            <person name="Kavagutti S V."/>
        </authorList>
    </citation>
    <scope>NUCLEOTIDE SEQUENCE</scope>
</reference>
<evidence type="ECO:0000313" key="1">
    <source>
        <dbReference type="EMBL" id="CAB4187237.1"/>
    </source>
</evidence>
<gene>
    <name evidence="1" type="ORF">UFOVP1155_8</name>
</gene>
<accession>A0A6J5QXG7</accession>
<sequence>MTRDEIISMAKKAWDGDAVDQWFPFHAKHFERFSAMIAAHEREECAQIGERNLTMSAWEYVREIRERSE</sequence>
<dbReference type="EMBL" id="LR797111">
    <property type="protein sequence ID" value="CAB4187237.1"/>
    <property type="molecule type" value="Genomic_DNA"/>
</dbReference>
<name>A0A6J5QXG7_9CAUD</name>
<protein>
    <submittedName>
        <fullName evidence="1">Uncharacterized protein</fullName>
    </submittedName>
</protein>
<organism evidence="1">
    <name type="scientific">uncultured Caudovirales phage</name>
    <dbReference type="NCBI Taxonomy" id="2100421"/>
    <lineage>
        <taxon>Viruses</taxon>
        <taxon>Duplodnaviria</taxon>
        <taxon>Heunggongvirae</taxon>
        <taxon>Uroviricota</taxon>
        <taxon>Caudoviricetes</taxon>
        <taxon>Peduoviridae</taxon>
        <taxon>Maltschvirus</taxon>
        <taxon>Maltschvirus maltsch</taxon>
    </lineage>
</organism>